<feature type="signal peptide" evidence="3">
    <location>
        <begin position="1"/>
        <end position="24"/>
    </location>
</feature>
<dbReference type="InterPro" id="IPR050300">
    <property type="entry name" value="GDXG_lipolytic_enzyme"/>
</dbReference>
<comment type="caution">
    <text evidence="5">The sequence shown here is derived from an EMBL/GenBank/DDBJ whole genome shotgun (WGS) entry which is preliminary data.</text>
</comment>
<dbReference type="Gene3D" id="3.40.50.1820">
    <property type="entry name" value="alpha/beta hydrolase"/>
    <property type="match status" value="1"/>
</dbReference>
<name>A0A7W8E2M4_9BACT</name>
<dbReference type="SUPFAM" id="SSF53474">
    <property type="entry name" value="alpha/beta-Hydrolases"/>
    <property type="match status" value="1"/>
</dbReference>
<sequence length="356" mass="37730">MACLGLGRAVTVAVMAVCAGVAIAQQADDLSQVKDSSRIGPDGTAYVMRVVPVPTTISPEAQKSLARVVSDAVVPSTLEQRRTGTDKWQNGAGEVSKQMYPAKVEESTIAGVPVRIVTPLTMSAGKGDKVLINLHGGGFNSDSGSLTETIPIANLTGIKVVAVLYRLAPEHPFPAGLDDAVAVYKELLKTYKPNHIAIYGTSAGAILTAEVTAKLKQMKLPMPAATGIFSGMGDFSRLGDSWSLFALNGFSGHLDAPSATPHDAEYVGTTDLKDTVLSPIYGDLSGFPPTLFVTSGRDLLVSGTTTLHRAYLRAGVDARLVEFEALTHAFWNDPKLPESKEADEVMAKFFVERLGR</sequence>
<comment type="similarity">
    <text evidence="1">Belongs to the 'GDXG' lipolytic enzyme family.</text>
</comment>
<keyword evidence="3" id="KW-0732">Signal</keyword>
<organism evidence="5 6">
    <name type="scientific">Granulicella aggregans</name>
    <dbReference type="NCBI Taxonomy" id="474949"/>
    <lineage>
        <taxon>Bacteria</taxon>
        <taxon>Pseudomonadati</taxon>
        <taxon>Acidobacteriota</taxon>
        <taxon>Terriglobia</taxon>
        <taxon>Terriglobales</taxon>
        <taxon>Acidobacteriaceae</taxon>
        <taxon>Granulicella</taxon>
    </lineage>
</organism>
<accession>A0A7W8E2M4</accession>
<evidence type="ECO:0000259" key="4">
    <source>
        <dbReference type="Pfam" id="PF07859"/>
    </source>
</evidence>
<dbReference type="GO" id="GO:0004806">
    <property type="term" value="F:triacylglycerol lipase activity"/>
    <property type="evidence" value="ECO:0007669"/>
    <property type="project" value="TreeGrafter"/>
</dbReference>
<feature type="domain" description="Alpha/beta hydrolase fold-3" evidence="4">
    <location>
        <begin position="131"/>
        <end position="331"/>
    </location>
</feature>
<dbReference type="PANTHER" id="PTHR48081">
    <property type="entry name" value="AB HYDROLASE SUPERFAMILY PROTEIN C4A8.06C"/>
    <property type="match status" value="1"/>
</dbReference>
<dbReference type="InterPro" id="IPR029058">
    <property type="entry name" value="AB_hydrolase_fold"/>
</dbReference>
<dbReference type="InterPro" id="IPR013094">
    <property type="entry name" value="AB_hydrolase_3"/>
</dbReference>
<keyword evidence="2" id="KW-0378">Hydrolase</keyword>
<reference evidence="5 6" key="1">
    <citation type="submission" date="2020-08" db="EMBL/GenBank/DDBJ databases">
        <title>Genomic Encyclopedia of Type Strains, Phase IV (KMG-V): Genome sequencing to study the core and pangenomes of soil and plant-associated prokaryotes.</title>
        <authorList>
            <person name="Whitman W."/>
        </authorList>
    </citation>
    <scope>NUCLEOTIDE SEQUENCE [LARGE SCALE GENOMIC DNA]</scope>
    <source>
        <strain evidence="5 6">M8UP14</strain>
    </source>
</reference>
<evidence type="ECO:0000313" key="6">
    <source>
        <dbReference type="Proteomes" id="UP000540989"/>
    </source>
</evidence>
<dbReference type="RefSeq" id="WP_184214503.1">
    <property type="nucleotide sequence ID" value="NZ_JACHIP010000002.1"/>
</dbReference>
<dbReference type="Pfam" id="PF07859">
    <property type="entry name" value="Abhydrolase_3"/>
    <property type="match status" value="1"/>
</dbReference>
<evidence type="ECO:0000256" key="3">
    <source>
        <dbReference type="SAM" id="SignalP"/>
    </source>
</evidence>
<protein>
    <submittedName>
        <fullName evidence="5">Acetyl esterase/lipase</fullName>
    </submittedName>
</protein>
<dbReference type="EMBL" id="JACHIP010000002">
    <property type="protein sequence ID" value="MBB5056521.1"/>
    <property type="molecule type" value="Genomic_DNA"/>
</dbReference>
<dbReference type="Proteomes" id="UP000540989">
    <property type="component" value="Unassembled WGS sequence"/>
</dbReference>
<dbReference type="AlphaFoldDB" id="A0A7W8E2M4"/>
<gene>
    <name evidence="5" type="ORF">HDF16_001206</name>
</gene>
<dbReference type="PANTHER" id="PTHR48081:SF30">
    <property type="entry name" value="ACETYL-HYDROLASE LIPR-RELATED"/>
    <property type="match status" value="1"/>
</dbReference>
<evidence type="ECO:0000256" key="1">
    <source>
        <dbReference type="ARBA" id="ARBA00010515"/>
    </source>
</evidence>
<evidence type="ECO:0000256" key="2">
    <source>
        <dbReference type="ARBA" id="ARBA00022801"/>
    </source>
</evidence>
<evidence type="ECO:0000313" key="5">
    <source>
        <dbReference type="EMBL" id="MBB5056521.1"/>
    </source>
</evidence>
<feature type="chain" id="PRO_5030843326" evidence="3">
    <location>
        <begin position="25"/>
        <end position="356"/>
    </location>
</feature>
<keyword evidence="6" id="KW-1185">Reference proteome</keyword>
<proteinExistence type="inferred from homology"/>